<dbReference type="UniPathway" id="UPA00796">
    <property type="reaction ID" value="UER00771"/>
</dbReference>
<evidence type="ECO:0000256" key="5">
    <source>
        <dbReference type="ARBA" id="ARBA00007505"/>
    </source>
</evidence>
<name>A0A4D9D2V9_9STRA</name>
<dbReference type="GO" id="GO:0048040">
    <property type="term" value="F:UDP-glucuronate decarboxylase activity"/>
    <property type="evidence" value="ECO:0007669"/>
    <property type="project" value="UniProtKB-EC"/>
</dbReference>
<evidence type="ECO:0000256" key="16">
    <source>
        <dbReference type="ARBA" id="ARBA00051601"/>
    </source>
</evidence>
<evidence type="ECO:0000256" key="4">
    <source>
        <dbReference type="ARBA" id="ARBA00005100"/>
    </source>
</evidence>
<dbReference type="CDD" id="cd05230">
    <property type="entry name" value="UGD_SDR_e"/>
    <property type="match status" value="1"/>
</dbReference>
<proteinExistence type="inferred from homology"/>
<evidence type="ECO:0000256" key="6">
    <source>
        <dbReference type="ARBA" id="ARBA00012290"/>
    </source>
</evidence>
<evidence type="ECO:0000256" key="11">
    <source>
        <dbReference type="ARBA" id="ARBA00022989"/>
    </source>
</evidence>
<evidence type="ECO:0000256" key="7">
    <source>
        <dbReference type="ARBA" id="ARBA00022490"/>
    </source>
</evidence>
<evidence type="ECO:0000256" key="2">
    <source>
        <dbReference type="ARBA" id="ARBA00004447"/>
    </source>
</evidence>
<accession>A0A4D9D2V9</accession>
<dbReference type="InterPro" id="IPR036291">
    <property type="entry name" value="NAD(P)-bd_dom_sf"/>
</dbReference>
<evidence type="ECO:0000256" key="9">
    <source>
        <dbReference type="ARBA" id="ARBA00022793"/>
    </source>
</evidence>
<reference evidence="19 20" key="1">
    <citation type="submission" date="2019-01" db="EMBL/GenBank/DDBJ databases">
        <title>Nuclear Genome Assembly of the Microalgal Biofuel strain Nannochloropsis salina CCMP1776.</title>
        <authorList>
            <person name="Hovde B."/>
        </authorList>
    </citation>
    <scope>NUCLEOTIDE SEQUENCE [LARGE SCALE GENOMIC DNA]</scope>
    <source>
        <strain evidence="19 20">CCMP1776</strain>
    </source>
</reference>
<gene>
    <name evidence="19" type="ORF">NSK_003264</name>
</gene>
<keyword evidence="9" id="KW-0210">Decarboxylase</keyword>
<dbReference type="AlphaFoldDB" id="A0A4D9D2V9"/>
<feature type="compositionally biased region" description="Basic and acidic residues" evidence="17">
    <location>
        <begin position="84"/>
        <end position="93"/>
    </location>
</feature>
<dbReference type="Pfam" id="PF16363">
    <property type="entry name" value="GDP_Man_Dehyd"/>
    <property type="match status" value="1"/>
</dbReference>
<keyword evidence="20" id="KW-1185">Reference proteome</keyword>
<keyword evidence="12" id="KW-0520">NAD</keyword>
<comment type="caution">
    <text evidence="19">The sequence shown here is derived from an EMBL/GenBank/DDBJ whole genome shotgun (WGS) entry which is preliminary data.</text>
</comment>
<dbReference type="InterPro" id="IPR044516">
    <property type="entry name" value="UXS-like"/>
</dbReference>
<evidence type="ECO:0000256" key="10">
    <source>
        <dbReference type="ARBA" id="ARBA00022968"/>
    </source>
</evidence>
<feature type="region of interest" description="Disordered" evidence="17">
    <location>
        <begin position="75"/>
        <end position="96"/>
    </location>
</feature>
<dbReference type="GO" id="GO:0032580">
    <property type="term" value="C:Golgi cisterna membrane"/>
    <property type="evidence" value="ECO:0007669"/>
    <property type="project" value="UniProtKB-SubCell"/>
</dbReference>
<dbReference type="GO" id="GO:0042732">
    <property type="term" value="P:D-xylose metabolic process"/>
    <property type="evidence" value="ECO:0007669"/>
    <property type="project" value="InterPro"/>
</dbReference>
<protein>
    <recommendedName>
        <fullName evidence="6">UDP-glucuronate decarboxylase</fullName>
        <ecNumber evidence="6">4.1.1.35</ecNumber>
    </recommendedName>
</protein>
<comment type="cofactor">
    <cofactor evidence="1">
        <name>NAD(+)</name>
        <dbReference type="ChEBI" id="CHEBI:57540"/>
    </cofactor>
</comment>
<dbReference type="InterPro" id="IPR016040">
    <property type="entry name" value="NAD(P)-bd_dom"/>
</dbReference>
<dbReference type="GO" id="GO:0070403">
    <property type="term" value="F:NAD+ binding"/>
    <property type="evidence" value="ECO:0007669"/>
    <property type="project" value="InterPro"/>
</dbReference>
<evidence type="ECO:0000313" key="19">
    <source>
        <dbReference type="EMBL" id="TFJ85760.1"/>
    </source>
</evidence>
<evidence type="ECO:0000256" key="17">
    <source>
        <dbReference type="SAM" id="MobiDB-lite"/>
    </source>
</evidence>
<evidence type="ECO:0000256" key="15">
    <source>
        <dbReference type="ARBA" id="ARBA00023239"/>
    </source>
</evidence>
<comment type="catalytic activity">
    <reaction evidence="16">
        <text>UDP-alpha-D-glucuronate + H(+) = UDP-alpha-D-xylose + CO2</text>
        <dbReference type="Rhea" id="RHEA:23916"/>
        <dbReference type="ChEBI" id="CHEBI:15378"/>
        <dbReference type="ChEBI" id="CHEBI:16526"/>
        <dbReference type="ChEBI" id="CHEBI:57632"/>
        <dbReference type="ChEBI" id="CHEBI:58052"/>
        <dbReference type="EC" id="4.1.1.35"/>
    </reaction>
</comment>
<feature type="domain" description="NAD(P)-binding" evidence="18">
    <location>
        <begin position="149"/>
        <end position="444"/>
    </location>
</feature>
<dbReference type="OrthoDB" id="331544at2759"/>
<keyword evidence="11" id="KW-1133">Transmembrane helix</keyword>
<keyword evidence="13" id="KW-0333">Golgi apparatus</keyword>
<evidence type="ECO:0000256" key="8">
    <source>
        <dbReference type="ARBA" id="ARBA00022692"/>
    </source>
</evidence>
<keyword evidence="14" id="KW-0472">Membrane</keyword>
<evidence type="ECO:0000259" key="18">
    <source>
        <dbReference type="Pfam" id="PF16363"/>
    </source>
</evidence>
<comment type="similarity">
    <text evidence="5">Belongs to the NAD(P)-dependent epimerase/dehydratase family. UDP-glucuronic acid decarboxylase subfamily.</text>
</comment>
<dbReference type="Gene3D" id="3.40.50.720">
    <property type="entry name" value="NAD(P)-binding Rossmann-like Domain"/>
    <property type="match status" value="2"/>
</dbReference>
<dbReference type="EC" id="4.1.1.35" evidence="6"/>
<comment type="pathway">
    <text evidence="4">Nucleotide-sugar biosynthesis; UDP-alpha-D-xylose biosynthesis; UDP-alpha-D-xylose from UDP-alpha-D-glucuronate: step 1/1.</text>
</comment>
<keyword evidence="15" id="KW-0456">Lyase</keyword>
<dbReference type="GO" id="GO:0033320">
    <property type="term" value="P:UDP-D-xylose biosynthetic process"/>
    <property type="evidence" value="ECO:0007669"/>
    <property type="project" value="UniProtKB-UniPathway"/>
</dbReference>
<dbReference type="Proteomes" id="UP000355283">
    <property type="component" value="Unassembled WGS sequence"/>
</dbReference>
<evidence type="ECO:0000256" key="13">
    <source>
        <dbReference type="ARBA" id="ARBA00023034"/>
    </source>
</evidence>
<evidence type="ECO:0000256" key="14">
    <source>
        <dbReference type="ARBA" id="ARBA00023136"/>
    </source>
</evidence>
<organism evidence="19 20">
    <name type="scientific">Nannochloropsis salina CCMP1776</name>
    <dbReference type="NCBI Taxonomy" id="1027361"/>
    <lineage>
        <taxon>Eukaryota</taxon>
        <taxon>Sar</taxon>
        <taxon>Stramenopiles</taxon>
        <taxon>Ochrophyta</taxon>
        <taxon>Eustigmatophyceae</taxon>
        <taxon>Eustigmatales</taxon>
        <taxon>Monodopsidaceae</taxon>
        <taxon>Microchloropsis</taxon>
        <taxon>Microchloropsis salina</taxon>
    </lineage>
</organism>
<evidence type="ECO:0000256" key="1">
    <source>
        <dbReference type="ARBA" id="ARBA00001911"/>
    </source>
</evidence>
<comment type="subcellular location">
    <subcellularLocation>
        <location evidence="3">Cytoplasm</location>
    </subcellularLocation>
    <subcellularLocation>
        <location evidence="2">Golgi apparatus</location>
        <location evidence="2">Golgi stack membrane</location>
        <topology evidence="2">Single-pass type II membrane protein</topology>
    </subcellularLocation>
</comment>
<evidence type="ECO:0000256" key="3">
    <source>
        <dbReference type="ARBA" id="ARBA00004496"/>
    </source>
</evidence>
<dbReference type="SUPFAM" id="SSF51735">
    <property type="entry name" value="NAD(P)-binding Rossmann-fold domains"/>
    <property type="match status" value="1"/>
</dbReference>
<keyword evidence="8" id="KW-0812">Transmembrane</keyword>
<evidence type="ECO:0000313" key="20">
    <source>
        <dbReference type="Proteomes" id="UP000355283"/>
    </source>
</evidence>
<dbReference type="PANTHER" id="PTHR43078">
    <property type="entry name" value="UDP-GLUCURONIC ACID DECARBOXYLASE-RELATED"/>
    <property type="match status" value="1"/>
</dbReference>
<sequence>MARMVQHRGASMVNALRGSGRASSSVSSPYAALLTAAAVGGAALTVGVACLWPQLIEEYAGIRIVVKKVRCNRSRGRGVGTGSKNEDKSDKGGGDAMSAALRDVIQHEISHQVHERVNAMNKAHQAAGWGGKVFPPTATLPESQRMRVLVTGGAGFVGSHLVDRLMAEGHEVIVVDNMFTGRKKNVAHWIGHPHFMLIVHDVVEPILLEVDQIYHLACPASPPHYQYNPIKTIKTSTMGTLNMLGLAKRVRARMLLTSTSEVYGDPQIHPQPESYWGNVNPIGPRACYDEGKRVAETMMYAYHNQSSVDVRVARIFNTFGPRMHPNDGRVVSNFIIQALQGKDITIYGEGHQTRSFQYVEDLVTGLTKLMNSDYGLPVNLGNPEEYTVKEFALLVKELVVGSPSAIVHMPATKDDPAKRKPDIQVATDVLGWQPRVPVREGLSKTVAYFRSELEDTGEIVPTGPDATRPKPCCSNVLSPSREYEDHLYAETMPAADETRLY</sequence>
<dbReference type="FunFam" id="3.40.50.720:FF:000150">
    <property type="entry name" value="UDP-glucuronic acid decarboxylase 6"/>
    <property type="match status" value="1"/>
</dbReference>
<dbReference type="EMBL" id="SDOX01000011">
    <property type="protein sequence ID" value="TFJ85760.1"/>
    <property type="molecule type" value="Genomic_DNA"/>
</dbReference>
<keyword evidence="7" id="KW-0963">Cytoplasm</keyword>
<evidence type="ECO:0000256" key="12">
    <source>
        <dbReference type="ARBA" id="ARBA00023027"/>
    </source>
</evidence>
<dbReference type="PANTHER" id="PTHR43078:SF6">
    <property type="entry name" value="UDP-GLUCURONIC ACID DECARBOXYLASE 1"/>
    <property type="match status" value="1"/>
</dbReference>
<keyword evidence="10" id="KW-0735">Signal-anchor</keyword>